<evidence type="ECO:0000313" key="2">
    <source>
        <dbReference type="Proteomes" id="UP000507470"/>
    </source>
</evidence>
<reference evidence="1 2" key="1">
    <citation type="submission" date="2020-06" db="EMBL/GenBank/DDBJ databases">
        <authorList>
            <person name="Li R."/>
            <person name="Bekaert M."/>
        </authorList>
    </citation>
    <scope>NUCLEOTIDE SEQUENCE [LARGE SCALE GENOMIC DNA]</scope>
    <source>
        <strain evidence="2">wild</strain>
    </source>
</reference>
<keyword evidence="2" id="KW-1185">Reference proteome</keyword>
<accession>A0A6J8A1E7</accession>
<proteinExistence type="predicted"/>
<protein>
    <submittedName>
        <fullName evidence="1">Uncharacterized protein</fullName>
    </submittedName>
</protein>
<sequence>MLDGEKPANAVHHITIDILNSEIVQDRKTFSIRDPDGFVSGAINNSSDEWLKHFGEDLPIQIKDILTDNKSVIVVWENRGGRDKLFNDFMKDLFKHMCENNIDFRLQYIPSSLNDADAISRSVSLVDSKLSVESWSRVESTYGPHTVDLMSLDSNALTTTSSKKLKQFTLAPSPFSASVDIFAKDVSLETNSYVYPPINIIFQLLAFRKEQRASGTVENLTSYLTGIFESLGRGRTWNTALNADNHAASETIKAYLKAVQEEQAIAHIVPKQVKPIFINKVRSITVYVSRELKRYDLTLRERFVLQRDQAAFLKLQFFLLQGVKKLNDDSGLVFNHTFGKTLRGGSNNCNTIVLKRCDEKIVCPVSGFESYYMFMKNHEFP</sequence>
<dbReference type="Proteomes" id="UP000507470">
    <property type="component" value="Unassembled WGS sequence"/>
</dbReference>
<gene>
    <name evidence="1" type="ORF">MCOR_2250</name>
</gene>
<dbReference type="EMBL" id="CACVKT020000470">
    <property type="protein sequence ID" value="CAC5359362.1"/>
    <property type="molecule type" value="Genomic_DNA"/>
</dbReference>
<evidence type="ECO:0000313" key="1">
    <source>
        <dbReference type="EMBL" id="CAC5359362.1"/>
    </source>
</evidence>
<organism evidence="1 2">
    <name type="scientific">Mytilus coruscus</name>
    <name type="common">Sea mussel</name>
    <dbReference type="NCBI Taxonomy" id="42192"/>
    <lineage>
        <taxon>Eukaryota</taxon>
        <taxon>Metazoa</taxon>
        <taxon>Spiralia</taxon>
        <taxon>Lophotrochozoa</taxon>
        <taxon>Mollusca</taxon>
        <taxon>Bivalvia</taxon>
        <taxon>Autobranchia</taxon>
        <taxon>Pteriomorphia</taxon>
        <taxon>Mytilida</taxon>
        <taxon>Mytiloidea</taxon>
        <taxon>Mytilidae</taxon>
        <taxon>Mytilinae</taxon>
        <taxon>Mytilus</taxon>
    </lineage>
</organism>
<dbReference type="AlphaFoldDB" id="A0A6J8A1E7"/>
<name>A0A6J8A1E7_MYTCO</name>
<dbReference type="OrthoDB" id="6079920at2759"/>